<keyword evidence="2" id="KW-1185">Reference proteome</keyword>
<protein>
    <submittedName>
        <fullName evidence="1">Uncharacterized protein</fullName>
    </submittedName>
</protein>
<name>A0ACC3MEZ6_9PEZI</name>
<proteinExistence type="predicted"/>
<evidence type="ECO:0000313" key="2">
    <source>
        <dbReference type="Proteomes" id="UP001281147"/>
    </source>
</evidence>
<sequence length="295" mass="33370">MPLSLFGTRVYVLSAMDKILALVSKRQAAQNPPPSSPLLDLPGELRNNIYSQLFSNITNEIAIPLTKKRRTTSEKLKHTLTPHGKRTPKLSLLLTCKQIYCEAFGYVHGNCHAEIYTPATFMAFENFRVMAKQFWTNASAKQINTSLAVSGAHMKYVTQLDLKGTAAVSSLFVENNLAIENQIGLVRSQLQNRSLSNRRAASKTEAFIRAFKHLQNVEIISIDVLEECIRLQCRKLFRKEVCSASIMETFPKLKTVQLETDEGPEIIWQRPEKYPKVPNDDWISPRKVSAYIDGI</sequence>
<comment type="caution">
    <text evidence="1">The sequence shown here is derived from an EMBL/GenBank/DDBJ whole genome shotgun (WGS) entry which is preliminary data.</text>
</comment>
<evidence type="ECO:0000313" key="1">
    <source>
        <dbReference type="EMBL" id="KAK3686568.1"/>
    </source>
</evidence>
<dbReference type="Proteomes" id="UP001281147">
    <property type="component" value="Unassembled WGS sequence"/>
</dbReference>
<gene>
    <name evidence="1" type="ORF">LTR37_019673</name>
</gene>
<accession>A0ACC3MEZ6</accession>
<dbReference type="EMBL" id="JAUTXU010000312">
    <property type="protein sequence ID" value="KAK3686568.1"/>
    <property type="molecule type" value="Genomic_DNA"/>
</dbReference>
<reference evidence="1" key="1">
    <citation type="submission" date="2023-07" db="EMBL/GenBank/DDBJ databases">
        <title>Black Yeasts Isolated from many extreme environments.</title>
        <authorList>
            <person name="Coleine C."/>
            <person name="Stajich J.E."/>
            <person name="Selbmann L."/>
        </authorList>
    </citation>
    <scope>NUCLEOTIDE SEQUENCE</scope>
    <source>
        <strain evidence="1">CCFEE 5714</strain>
    </source>
</reference>
<organism evidence="1 2">
    <name type="scientific">Vermiconidia calcicola</name>
    <dbReference type="NCBI Taxonomy" id="1690605"/>
    <lineage>
        <taxon>Eukaryota</taxon>
        <taxon>Fungi</taxon>
        <taxon>Dikarya</taxon>
        <taxon>Ascomycota</taxon>
        <taxon>Pezizomycotina</taxon>
        <taxon>Dothideomycetes</taxon>
        <taxon>Dothideomycetidae</taxon>
        <taxon>Mycosphaerellales</taxon>
        <taxon>Extremaceae</taxon>
        <taxon>Vermiconidia</taxon>
    </lineage>
</organism>